<reference evidence="1" key="1">
    <citation type="submission" date="2022-09" db="EMBL/GenBank/DDBJ databases">
        <title>Novosphingobium sp. Nov., a polycyclic aromatic hydrocarbon-degrading bacterium isolated form mangrove sediments in HongKong.</title>
        <authorList>
            <person name="Hu Z."/>
        </authorList>
    </citation>
    <scope>NUCLEOTIDE SEQUENCE</scope>
    <source>
        <strain evidence="1">HK4-1</strain>
    </source>
</reference>
<dbReference type="Proteomes" id="UP001165583">
    <property type="component" value="Unassembled WGS sequence"/>
</dbReference>
<accession>A0ABT2IA85</accession>
<keyword evidence="2" id="KW-1185">Reference proteome</keyword>
<protein>
    <submittedName>
        <fullName evidence="1">Uncharacterized protein</fullName>
    </submittedName>
</protein>
<organism evidence="1 2">
    <name type="scientific">Novosphingobium mangrovi</name>
    <name type="common">ex Huang et al. 2023</name>
    <dbReference type="NCBI Taxonomy" id="2976432"/>
    <lineage>
        <taxon>Bacteria</taxon>
        <taxon>Pseudomonadati</taxon>
        <taxon>Pseudomonadota</taxon>
        <taxon>Alphaproteobacteria</taxon>
        <taxon>Sphingomonadales</taxon>
        <taxon>Sphingomonadaceae</taxon>
        <taxon>Novosphingobium</taxon>
    </lineage>
</organism>
<proteinExistence type="predicted"/>
<comment type="caution">
    <text evidence="1">The sequence shown here is derived from an EMBL/GenBank/DDBJ whole genome shotgun (WGS) entry which is preliminary data.</text>
</comment>
<dbReference type="EMBL" id="JANZXA010000018">
    <property type="protein sequence ID" value="MCT2401711.1"/>
    <property type="molecule type" value="Genomic_DNA"/>
</dbReference>
<gene>
    <name evidence="1" type="ORF">NZK81_19340</name>
</gene>
<evidence type="ECO:0000313" key="1">
    <source>
        <dbReference type="EMBL" id="MCT2401711.1"/>
    </source>
</evidence>
<evidence type="ECO:0000313" key="2">
    <source>
        <dbReference type="Proteomes" id="UP001165583"/>
    </source>
</evidence>
<sequence>MVGPTTSAKLSCKARYRALTDLQGIHGGHISRADVADFMLAQAKAPTFTGQTPC</sequence>
<name>A0ABT2IA85_9SPHN</name>